<feature type="domain" description="NodB homology" evidence="13">
    <location>
        <begin position="42"/>
        <end position="227"/>
    </location>
</feature>
<keyword evidence="4" id="KW-0336">GPI-anchor</keyword>
<protein>
    <recommendedName>
        <fullName evidence="13">NodB homology domain-containing protein</fullName>
    </recommendedName>
</protein>
<proteinExistence type="predicted"/>
<dbReference type="Gene3D" id="3.20.20.370">
    <property type="entry name" value="Glycoside hydrolase/deacetylase"/>
    <property type="match status" value="1"/>
</dbReference>
<gene>
    <name evidence="14" type="ORF">RDB_LOCUS24078</name>
</gene>
<evidence type="ECO:0000256" key="8">
    <source>
        <dbReference type="ARBA" id="ARBA00023136"/>
    </source>
</evidence>
<dbReference type="GO" id="GO:0005975">
    <property type="term" value="P:carbohydrate metabolic process"/>
    <property type="evidence" value="ECO:0007669"/>
    <property type="project" value="InterPro"/>
</dbReference>
<keyword evidence="7" id="KW-0378">Hydrolase</keyword>
<evidence type="ECO:0000256" key="5">
    <source>
        <dbReference type="ARBA" id="ARBA00022723"/>
    </source>
</evidence>
<feature type="chain" id="PRO_5033987772" description="NodB homology domain-containing protein" evidence="12">
    <location>
        <begin position="23"/>
        <end position="253"/>
    </location>
</feature>
<evidence type="ECO:0000256" key="4">
    <source>
        <dbReference type="ARBA" id="ARBA00022622"/>
    </source>
</evidence>
<evidence type="ECO:0000256" key="9">
    <source>
        <dbReference type="ARBA" id="ARBA00023277"/>
    </source>
</evidence>
<keyword evidence="4" id="KW-0325">Glycoprotein</keyword>
<dbReference type="AlphaFoldDB" id="A0A8H2XKU2"/>
<evidence type="ECO:0000259" key="13">
    <source>
        <dbReference type="PROSITE" id="PS51677"/>
    </source>
</evidence>
<dbReference type="InterPro" id="IPR002509">
    <property type="entry name" value="NODB_dom"/>
</dbReference>
<evidence type="ECO:0000256" key="11">
    <source>
        <dbReference type="ARBA" id="ARBA00023316"/>
    </source>
</evidence>
<dbReference type="GO" id="GO:0016810">
    <property type="term" value="F:hydrolase activity, acting on carbon-nitrogen (but not peptide) bonds"/>
    <property type="evidence" value="ECO:0007669"/>
    <property type="project" value="InterPro"/>
</dbReference>
<evidence type="ECO:0000256" key="3">
    <source>
        <dbReference type="ARBA" id="ARBA00022475"/>
    </source>
</evidence>
<dbReference type="SUPFAM" id="SSF88713">
    <property type="entry name" value="Glycoside hydrolase/deacetylase"/>
    <property type="match status" value="1"/>
</dbReference>
<dbReference type="PANTHER" id="PTHR46471:SF2">
    <property type="entry name" value="CHITIN DEACETYLASE-RELATED"/>
    <property type="match status" value="1"/>
</dbReference>
<keyword evidence="8" id="KW-0472">Membrane</keyword>
<accession>A0A8H2XKU2</accession>
<evidence type="ECO:0000313" key="14">
    <source>
        <dbReference type="EMBL" id="CAE6429478.1"/>
    </source>
</evidence>
<keyword evidence="3" id="KW-1003">Cell membrane</keyword>
<evidence type="ECO:0000256" key="1">
    <source>
        <dbReference type="ARBA" id="ARBA00001941"/>
    </source>
</evidence>
<comment type="caution">
    <text evidence="14">The sequence shown here is derived from an EMBL/GenBank/DDBJ whole genome shotgun (WGS) entry which is preliminary data.</text>
</comment>
<evidence type="ECO:0000256" key="7">
    <source>
        <dbReference type="ARBA" id="ARBA00022801"/>
    </source>
</evidence>
<dbReference type="GO" id="GO:0098552">
    <property type="term" value="C:side of membrane"/>
    <property type="evidence" value="ECO:0007669"/>
    <property type="project" value="UniProtKB-KW"/>
</dbReference>
<evidence type="ECO:0000256" key="10">
    <source>
        <dbReference type="ARBA" id="ARBA00023288"/>
    </source>
</evidence>
<dbReference type="GO" id="GO:0046872">
    <property type="term" value="F:metal ion binding"/>
    <property type="evidence" value="ECO:0007669"/>
    <property type="project" value="UniProtKB-KW"/>
</dbReference>
<keyword evidence="5" id="KW-0479">Metal-binding</keyword>
<dbReference type="PROSITE" id="PS51677">
    <property type="entry name" value="NODB"/>
    <property type="match status" value="1"/>
</dbReference>
<dbReference type="Pfam" id="PF01522">
    <property type="entry name" value="Polysacc_deac_1"/>
    <property type="match status" value="1"/>
</dbReference>
<keyword evidence="6 12" id="KW-0732">Signal</keyword>
<reference evidence="14" key="1">
    <citation type="submission" date="2021-01" db="EMBL/GenBank/DDBJ databases">
        <authorList>
            <person name="Kaushik A."/>
        </authorList>
    </citation>
    <scope>NUCLEOTIDE SEQUENCE</scope>
    <source>
        <strain evidence="14">AG4-RS23</strain>
    </source>
</reference>
<sequence length="253" mass="28284">MMRFSTSQIATLASALLGVAQASSALGSRTTPSVVTKCTEPNTVAITFDDGPYNWTMELVDLLDKYDAKGTFFVNGNNYGCIYSEENAKRLNYLVKHDHQIASHTWAHAHLPKLTGDELNSEFSKTNEAIRKITGRNPAFMRPPYGEYNDEVVEKAANNGQTVVIWDFDSEDSIGATAEQSKSHYDNILNQHPGHILTLNHETIQTTPQNVIPYALKKFKEKGYKMVTVAQCLGKEPYQTVTEPSTRDESWKC</sequence>
<evidence type="ECO:0000256" key="12">
    <source>
        <dbReference type="SAM" id="SignalP"/>
    </source>
</evidence>
<dbReference type="GO" id="GO:0071555">
    <property type="term" value="P:cell wall organization"/>
    <property type="evidence" value="ECO:0007669"/>
    <property type="project" value="UniProtKB-KW"/>
</dbReference>
<dbReference type="Proteomes" id="UP000663861">
    <property type="component" value="Unassembled WGS sequence"/>
</dbReference>
<feature type="signal peptide" evidence="12">
    <location>
        <begin position="1"/>
        <end position="22"/>
    </location>
</feature>
<organism evidence="14 15">
    <name type="scientific">Rhizoctonia solani</name>
    <dbReference type="NCBI Taxonomy" id="456999"/>
    <lineage>
        <taxon>Eukaryota</taxon>
        <taxon>Fungi</taxon>
        <taxon>Dikarya</taxon>
        <taxon>Basidiomycota</taxon>
        <taxon>Agaricomycotina</taxon>
        <taxon>Agaricomycetes</taxon>
        <taxon>Cantharellales</taxon>
        <taxon>Ceratobasidiaceae</taxon>
        <taxon>Rhizoctonia</taxon>
    </lineage>
</organism>
<dbReference type="PANTHER" id="PTHR46471">
    <property type="entry name" value="CHITIN DEACETYLASE"/>
    <property type="match status" value="1"/>
</dbReference>
<evidence type="ECO:0000256" key="6">
    <source>
        <dbReference type="ARBA" id="ARBA00022729"/>
    </source>
</evidence>
<keyword evidence="9" id="KW-0119">Carbohydrate metabolism</keyword>
<dbReference type="GO" id="GO:0005886">
    <property type="term" value="C:plasma membrane"/>
    <property type="evidence" value="ECO:0007669"/>
    <property type="project" value="UniProtKB-SubCell"/>
</dbReference>
<dbReference type="InterPro" id="IPR011330">
    <property type="entry name" value="Glyco_hydro/deAcase_b/a-brl"/>
</dbReference>
<evidence type="ECO:0000256" key="2">
    <source>
        <dbReference type="ARBA" id="ARBA00004609"/>
    </source>
</evidence>
<comment type="cofactor">
    <cofactor evidence="1">
        <name>Co(2+)</name>
        <dbReference type="ChEBI" id="CHEBI:48828"/>
    </cofactor>
</comment>
<dbReference type="CDD" id="cd10951">
    <property type="entry name" value="CE4_ClCDA_like"/>
    <property type="match status" value="1"/>
</dbReference>
<dbReference type="EMBL" id="CAJMWY010000355">
    <property type="protein sequence ID" value="CAE6429478.1"/>
    <property type="molecule type" value="Genomic_DNA"/>
</dbReference>
<keyword evidence="10" id="KW-0449">Lipoprotein</keyword>
<comment type="subcellular location">
    <subcellularLocation>
        <location evidence="2">Cell membrane</location>
        <topology evidence="2">Lipid-anchor</topology>
        <topology evidence="2">GPI-anchor</topology>
    </subcellularLocation>
</comment>
<evidence type="ECO:0000313" key="15">
    <source>
        <dbReference type="Proteomes" id="UP000663861"/>
    </source>
</evidence>
<keyword evidence="11" id="KW-0961">Cell wall biogenesis/degradation</keyword>
<name>A0A8H2XKU2_9AGAM</name>